<organism evidence="3">
    <name type="scientific">Phallusia mammillata</name>
    <dbReference type="NCBI Taxonomy" id="59560"/>
    <lineage>
        <taxon>Eukaryota</taxon>
        <taxon>Metazoa</taxon>
        <taxon>Chordata</taxon>
        <taxon>Tunicata</taxon>
        <taxon>Ascidiacea</taxon>
        <taxon>Phlebobranchia</taxon>
        <taxon>Ascidiidae</taxon>
        <taxon>Phallusia</taxon>
    </lineage>
</organism>
<evidence type="ECO:0000256" key="1">
    <source>
        <dbReference type="ARBA" id="ARBA00022614"/>
    </source>
</evidence>
<reference evidence="3" key="1">
    <citation type="submission" date="2020-04" db="EMBL/GenBank/DDBJ databases">
        <authorList>
            <person name="Neveu A P."/>
        </authorList>
    </citation>
    <scope>NUCLEOTIDE SEQUENCE</scope>
    <source>
        <tissue evidence="3">Whole embryo</tissue>
    </source>
</reference>
<name>A0A6F9DN11_9ASCI</name>
<dbReference type="SUPFAM" id="SSF52047">
    <property type="entry name" value="RNI-like"/>
    <property type="match status" value="1"/>
</dbReference>
<protein>
    <submittedName>
        <fullName evidence="3">NACHT, LRR and PYD domains-containing protein 1-like</fullName>
    </submittedName>
</protein>
<dbReference type="InterPro" id="IPR051261">
    <property type="entry name" value="NLR"/>
</dbReference>
<evidence type="ECO:0000256" key="2">
    <source>
        <dbReference type="ARBA" id="ARBA00022737"/>
    </source>
</evidence>
<dbReference type="InterPro" id="IPR032675">
    <property type="entry name" value="LRR_dom_sf"/>
</dbReference>
<gene>
    <name evidence="3" type="primary">Nlrp11-004</name>
</gene>
<dbReference type="AlphaFoldDB" id="A0A6F9DN11"/>
<accession>A0A6F9DN11</accession>
<dbReference type="Gene3D" id="3.80.10.10">
    <property type="entry name" value="Ribonuclease Inhibitor"/>
    <property type="match status" value="1"/>
</dbReference>
<dbReference type="SMART" id="SM00368">
    <property type="entry name" value="LRR_RI"/>
    <property type="match status" value="2"/>
</dbReference>
<proteinExistence type="evidence at transcript level"/>
<keyword evidence="1" id="KW-0433">Leucine-rich repeat</keyword>
<sequence length="141" mass="15819">MICEGIGKLKYKMKYLDLSGNRLGDEEVKIISVVLNKVGELRLWDCGISATGLEVLCGEIKKLETPMESLDLSYNKFGDEGVKIISVILNKVGMLRLIGCEISEDGKQILREELKRLGLPKSTIDFDDFMISSRFKEFPGI</sequence>
<keyword evidence="2" id="KW-0677">Repeat</keyword>
<dbReference type="EMBL" id="LR788501">
    <property type="protein sequence ID" value="CAB3264363.1"/>
    <property type="molecule type" value="mRNA"/>
</dbReference>
<evidence type="ECO:0000313" key="3">
    <source>
        <dbReference type="EMBL" id="CAB3264363.1"/>
    </source>
</evidence>
<dbReference type="PANTHER" id="PTHR24106">
    <property type="entry name" value="NACHT, LRR AND CARD DOMAINS-CONTAINING"/>
    <property type="match status" value="1"/>
</dbReference>
<dbReference type="Pfam" id="PF13516">
    <property type="entry name" value="LRR_6"/>
    <property type="match status" value="2"/>
</dbReference>
<dbReference type="InterPro" id="IPR001611">
    <property type="entry name" value="Leu-rich_rpt"/>
</dbReference>